<evidence type="ECO:0000256" key="2">
    <source>
        <dbReference type="SAM" id="Phobius"/>
    </source>
</evidence>
<sequence>MAPGLEILPLTIGALIGGCMTAIGLSAIVGFQTFLYFQIFPMDTTPYKCLVAWIWITDSAHTVTICTMIWQYAVRNFTNPEKLLEIVPTFPVRISHRIHSVPVISQYTPSGPHYVDNSRHTECKSLLRLEDTQVEQVQLVAHRTYLHAVSDENFSGIMLTTKTKTWENIHMHLKAAEVAAWTASATTDVVISLARYYYLRDLKQGYMQTREMVDAVVIFTINDGLLSCAPVITVIACLLSMPNNFIWIAIFFTLAKLFSNSILATLNLRNWYRHRHMPMGIPLARHRAARNTVESNHPTDKSVQSDNMHEDNHMSPMQVYVDQQVEYNVPVGKYNEAANSDTHSRP</sequence>
<dbReference type="Proteomes" id="UP001218218">
    <property type="component" value="Unassembled WGS sequence"/>
</dbReference>
<name>A0AAD6ZM74_9AGAR</name>
<accession>A0AAD6ZM74</accession>
<organism evidence="4 5">
    <name type="scientific">Mycena albidolilacea</name>
    <dbReference type="NCBI Taxonomy" id="1033008"/>
    <lineage>
        <taxon>Eukaryota</taxon>
        <taxon>Fungi</taxon>
        <taxon>Dikarya</taxon>
        <taxon>Basidiomycota</taxon>
        <taxon>Agaricomycotina</taxon>
        <taxon>Agaricomycetes</taxon>
        <taxon>Agaricomycetidae</taxon>
        <taxon>Agaricales</taxon>
        <taxon>Marasmiineae</taxon>
        <taxon>Mycenaceae</taxon>
        <taxon>Mycena</taxon>
    </lineage>
</organism>
<evidence type="ECO:0000259" key="3">
    <source>
        <dbReference type="Pfam" id="PF20152"/>
    </source>
</evidence>
<dbReference type="InterPro" id="IPR045339">
    <property type="entry name" value="DUF6534"/>
</dbReference>
<dbReference type="EMBL" id="JARIHO010000038">
    <property type="protein sequence ID" value="KAJ7328926.1"/>
    <property type="molecule type" value="Genomic_DNA"/>
</dbReference>
<dbReference type="PANTHER" id="PTHR40465:SF1">
    <property type="entry name" value="DUF6534 DOMAIN-CONTAINING PROTEIN"/>
    <property type="match status" value="1"/>
</dbReference>
<feature type="transmembrane region" description="Helical" evidence="2">
    <location>
        <begin position="49"/>
        <end position="73"/>
    </location>
</feature>
<dbReference type="AlphaFoldDB" id="A0AAD6ZM74"/>
<feature type="compositionally biased region" description="Polar residues" evidence="1">
    <location>
        <begin position="292"/>
        <end position="306"/>
    </location>
</feature>
<dbReference type="Pfam" id="PF20152">
    <property type="entry name" value="DUF6534"/>
    <property type="match status" value="1"/>
</dbReference>
<evidence type="ECO:0000313" key="5">
    <source>
        <dbReference type="Proteomes" id="UP001218218"/>
    </source>
</evidence>
<feature type="transmembrane region" description="Helical" evidence="2">
    <location>
        <begin position="247"/>
        <end position="268"/>
    </location>
</feature>
<feature type="region of interest" description="Disordered" evidence="1">
    <location>
        <begin position="289"/>
        <end position="309"/>
    </location>
</feature>
<keyword evidence="2" id="KW-0812">Transmembrane</keyword>
<keyword evidence="5" id="KW-1185">Reference proteome</keyword>
<evidence type="ECO:0000313" key="4">
    <source>
        <dbReference type="EMBL" id="KAJ7328926.1"/>
    </source>
</evidence>
<proteinExistence type="predicted"/>
<keyword evidence="2" id="KW-1133">Transmembrane helix</keyword>
<feature type="domain" description="DUF6534" evidence="3">
    <location>
        <begin position="184"/>
        <end position="270"/>
    </location>
</feature>
<comment type="caution">
    <text evidence="4">The sequence shown here is derived from an EMBL/GenBank/DDBJ whole genome shotgun (WGS) entry which is preliminary data.</text>
</comment>
<protein>
    <recommendedName>
        <fullName evidence="3">DUF6534 domain-containing protein</fullName>
    </recommendedName>
</protein>
<evidence type="ECO:0000256" key="1">
    <source>
        <dbReference type="SAM" id="MobiDB-lite"/>
    </source>
</evidence>
<dbReference type="PANTHER" id="PTHR40465">
    <property type="entry name" value="CHROMOSOME 1, WHOLE GENOME SHOTGUN SEQUENCE"/>
    <property type="match status" value="1"/>
</dbReference>
<feature type="transmembrane region" description="Helical" evidence="2">
    <location>
        <begin position="219"/>
        <end position="241"/>
    </location>
</feature>
<keyword evidence="2" id="KW-0472">Membrane</keyword>
<reference evidence="4" key="1">
    <citation type="submission" date="2023-03" db="EMBL/GenBank/DDBJ databases">
        <title>Massive genome expansion in bonnet fungi (Mycena s.s.) driven by repeated elements and novel gene families across ecological guilds.</title>
        <authorList>
            <consortium name="Lawrence Berkeley National Laboratory"/>
            <person name="Harder C.B."/>
            <person name="Miyauchi S."/>
            <person name="Viragh M."/>
            <person name="Kuo A."/>
            <person name="Thoen E."/>
            <person name="Andreopoulos B."/>
            <person name="Lu D."/>
            <person name="Skrede I."/>
            <person name="Drula E."/>
            <person name="Henrissat B."/>
            <person name="Morin E."/>
            <person name="Kohler A."/>
            <person name="Barry K."/>
            <person name="LaButti K."/>
            <person name="Morin E."/>
            <person name="Salamov A."/>
            <person name="Lipzen A."/>
            <person name="Mereny Z."/>
            <person name="Hegedus B."/>
            <person name="Baldrian P."/>
            <person name="Stursova M."/>
            <person name="Weitz H."/>
            <person name="Taylor A."/>
            <person name="Grigoriev I.V."/>
            <person name="Nagy L.G."/>
            <person name="Martin F."/>
            <person name="Kauserud H."/>
        </authorList>
    </citation>
    <scope>NUCLEOTIDE SEQUENCE</scope>
    <source>
        <strain evidence="4">CBHHK002</strain>
    </source>
</reference>
<gene>
    <name evidence="4" type="ORF">DFH08DRAFT_1023504</name>
</gene>
<feature type="transmembrane region" description="Helical" evidence="2">
    <location>
        <begin position="12"/>
        <end position="37"/>
    </location>
</feature>